<dbReference type="Pfam" id="PF12833">
    <property type="entry name" value="HTH_18"/>
    <property type="match status" value="1"/>
</dbReference>
<evidence type="ECO:0000259" key="4">
    <source>
        <dbReference type="PROSITE" id="PS01124"/>
    </source>
</evidence>
<gene>
    <name evidence="5" type="ORF">BXY45_101472</name>
</gene>
<evidence type="ECO:0000313" key="5">
    <source>
        <dbReference type="EMBL" id="PWJ56494.1"/>
    </source>
</evidence>
<dbReference type="AlphaFoldDB" id="A0A316AHS0"/>
<keyword evidence="2 5" id="KW-0238">DNA-binding</keyword>
<dbReference type="InterPro" id="IPR018060">
    <property type="entry name" value="HTH_AraC"/>
</dbReference>
<dbReference type="PROSITE" id="PS00041">
    <property type="entry name" value="HTH_ARAC_FAMILY_1"/>
    <property type="match status" value="1"/>
</dbReference>
<dbReference type="InterPro" id="IPR014710">
    <property type="entry name" value="RmlC-like_jellyroll"/>
</dbReference>
<dbReference type="Pfam" id="PF02311">
    <property type="entry name" value="AraC_binding"/>
    <property type="match status" value="1"/>
</dbReference>
<feature type="domain" description="HTH araC/xylS-type" evidence="4">
    <location>
        <begin position="169"/>
        <end position="266"/>
    </location>
</feature>
<comment type="caution">
    <text evidence="5">The sequence shown here is derived from an EMBL/GenBank/DDBJ whole genome shotgun (WGS) entry which is preliminary data.</text>
</comment>
<dbReference type="PANTHER" id="PTHR11019:SF199">
    <property type="entry name" value="HTH-TYPE TRANSCRIPTIONAL REGULATOR NIMR"/>
    <property type="match status" value="1"/>
</dbReference>
<dbReference type="SMART" id="SM00342">
    <property type="entry name" value="HTH_ARAC"/>
    <property type="match status" value="1"/>
</dbReference>
<dbReference type="EMBL" id="QGDQ01000001">
    <property type="protein sequence ID" value="PWJ56494.1"/>
    <property type="molecule type" value="Genomic_DNA"/>
</dbReference>
<dbReference type="SUPFAM" id="SSF51182">
    <property type="entry name" value="RmlC-like cupins"/>
    <property type="match status" value="1"/>
</dbReference>
<dbReference type="GO" id="GO:0003700">
    <property type="term" value="F:DNA-binding transcription factor activity"/>
    <property type="evidence" value="ECO:0007669"/>
    <property type="project" value="InterPro"/>
</dbReference>
<dbReference type="InterPro" id="IPR003313">
    <property type="entry name" value="AraC-bd"/>
</dbReference>
<dbReference type="Proteomes" id="UP000245469">
    <property type="component" value="Unassembled WGS sequence"/>
</dbReference>
<reference evidence="5 6" key="1">
    <citation type="submission" date="2018-03" db="EMBL/GenBank/DDBJ databases">
        <title>Genomic Encyclopedia of Archaeal and Bacterial Type Strains, Phase II (KMG-II): from individual species to whole genera.</title>
        <authorList>
            <person name="Goeker M."/>
        </authorList>
    </citation>
    <scope>NUCLEOTIDE SEQUENCE [LARGE SCALE GENOMIC DNA]</scope>
    <source>
        <strain evidence="5 6">DSM 44889</strain>
    </source>
</reference>
<keyword evidence="6" id="KW-1185">Reference proteome</keyword>
<dbReference type="PROSITE" id="PS01124">
    <property type="entry name" value="HTH_ARAC_FAMILY_2"/>
    <property type="match status" value="1"/>
</dbReference>
<keyword evidence="1" id="KW-0805">Transcription regulation</keyword>
<keyword evidence="3" id="KW-0804">Transcription</keyword>
<dbReference type="SUPFAM" id="SSF46689">
    <property type="entry name" value="Homeodomain-like"/>
    <property type="match status" value="2"/>
</dbReference>
<dbReference type="GO" id="GO:0043565">
    <property type="term" value="F:sequence-specific DNA binding"/>
    <property type="evidence" value="ECO:0007669"/>
    <property type="project" value="InterPro"/>
</dbReference>
<dbReference type="InterPro" id="IPR018062">
    <property type="entry name" value="HTH_AraC-typ_CS"/>
</dbReference>
<evidence type="ECO:0000256" key="1">
    <source>
        <dbReference type="ARBA" id="ARBA00023015"/>
    </source>
</evidence>
<organism evidence="5 6">
    <name type="scientific">Quadrisphaera granulorum</name>
    <dbReference type="NCBI Taxonomy" id="317664"/>
    <lineage>
        <taxon>Bacteria</taxon>
        <taxon>Bacillati</taxon>
        <taxon>Actinomycetota</taxon>
        <taxon>Actinomycetes</taxon>
        <taxon>Kineosporiales</taxon>
        <taxon>Kineosporiaceae</taxon>
        <taxon>Quadrisphaera</taxon>
    </lineage>
</organism>
<sequence length="269" mass="29472">MQLRWHLWWILRTPLAQSRPPSGPQVTSQTFFGVAHDASRHPPHSHDEDQLYWFPDGPMTILVGARRWLVHSSAAFWFPAGVVHAVEPVGAGTTHSIYSSARLRPAGERWTRPGAIFCTPLMAELVRYTTSGSLTPSTRTACHALLSELVQHTQEERASLMVPTHPVARTLAERVLADPRDDTSLADAARGAGISERTLVRAFVTETGQGFTQWRAEARLVSSLSLLASGLPVGAVAERVGYRTTSGYIDAFRKTYGTTPAAHARASTR</sequence>
<evidence type="ECO:0000313" key="6">
    <source>
        <dbReference type="Proteomes" id="UP000245469"/>
    </source>
</evidence>
<dbReference type="Gene3D" id="1.10.10.60">
    <property type="entry name" value="Homeodomain-like"/>
    <property type="match status" value="1"/>
</dbReference>
<dbReference type="Gene3D" id="2.60.120.10">
    <property type="entry name" value="Jelly Rolls"/>
    <property type="match status" value="1"/>
</dbReference>
<evidence type="ECO:0000256" key="3">
    <source>
        <dbReference type="ARBA" id="ARBA00023163"/>
    </source>
</evidence>
<dbReference type="PANTHER" id="PTHR11019">
    <property type="entry name" value="HTH-TYPE TRANSCRIPTIONAL REGULATOR NIMR"/>
    <property type="match status" value="1"/>
</dbReference>
<protein>
    <submittedName>
        <fullName evidence="5">AraC-like DNA-binding protein</fullName>
    </submittedName>
</protein>
<proteinExistence type="predicted"/>
<name>A0A316AHS0_9ACTN</name>
<dbReference type="InterPro" id="IPR009057">
    <property type="entry name" value="Homeodomain-like_sf"/>
</dbReference>
<evidence type="ECO:0000256" key="2">
    <source>
        <dbReference type="ARBA" id="ARBA00023125"/>
    </source>
</evidence>
<accession>A0A316AHS0</accession>
<dbReference type="InterPro" id="IPR011051">
    <property type="entry name" value="RmlC_Cupin_sf"/>
</dbReference>